<organism evidence="1 2">
    <name type="scientific">Plectus sambesii</name>
    <dbReference type="NCBI Taxonomy" id="2011161"/>
    <lineage>
        <taxon>Eukaryota</taxon>
        <taxon>Metazoa</taxon>
        <taxon>Ecdysozoa</taxon>
        <taxon>Nematoda</taxon>
        <taxon>Chromadorea</taxon>
        <taxon>Plectida</taxon>
        <taxon>Plectina</taxon>
        <taxon>Plectoidea</taxon>
        <taxon>Plectidae</taxon>
        <taxon>Plectus</taxon>
    </lineage>
</organism>
<accession>A0A914V4V3</accession>
<proteinExistence type="predicted"/>
<name>A0A914V4V3_9BILA</name>
<evidence type="ECO:0000313" key="1">
    <source>
        <dbReference type="Proteomes" id="UP000887566"/>
    </source>
</evidence>
<sequence length="98" mass="10988">MAGEDSTEKRAFDASFEKRGGGRAFYLYDRNSNYNNLIKRPGARPVSSFVGNDLSPYSLISDGWYRRKRPGARPFFGNVYAKKGGGRGFVVDSDEYSD</sequence>
<dbReference type="AlphaFoldDB" id="A0A914V4V3"/>
<dbReference type="Proteomes" id="UP000887566">
    <property type="component" value="Unplaced"/>
</dbReference>
<protein>
    <submittedName>
        <fullName evidence="2">Uncharacterized protein</fullName>
    </submittedName>
</protein>
<reference evidence="2" key="1">
    <citation type="submission" date="2022-11" db="UniProtKB">
        <authorList>
            <consortium name="WormBaseParasite"/>
        </authorList>
    </citation>
    <scope>IDENTIFICATION</scope>
</reference>
<dbReference type="WBParaSite" id="PSAMB.scaffold14637size1826.g36158.t1">
    <property type="protein sequence ID" value="PSAMB.scaffold14637size1826.g36158.t1"/>
    <property type="gene ID" value="PSAMB.scaffold14637size1826.g36158"/>
</dbReference>
<evidence type="ECO:0000313" key="2">
    <source>
        <dbReference type="WBParaSite" id="PSAMB.scaffold14637size1826.g36158.t1"/>
    </source>
</evidence>
<keyword evidence="1" id="KW-1185">Reference proteome</keyword>